<dbReference type="AlphaFoldDB" id="K9VZV2"/>
<proteinExistence type="predicted"/>
<accession>K9VZV2</accession>
<gene>
    <name evidence="2" type="ORF">Cri9333_2807</name>
</gene>
<keyword evidence="3" id="KW-1185">Reference proteome</keyword>
<name>K9VZV2_9CYAN</name>
<reference evidence="2 3" key="1">
    <citation type="submission" date="2012-06" db="EMBL/GenBank/DDBJ databases">
        <title>Finished chromosome of genome of Crinalium epipsammum PCC 9333.</title>
        <authorList>
            <consortium name="US DOE Joint Genome Institute"/>
            <person name="Gugger M."/>
            <person name="Coursin T."/>
            <person name="Rippka R."/>
            <person name="Tandeau De Marsac N."/>
            <person name="Huntemann M."/>
            <person name="Wei C.-L."/>
            <person name="Han J."/>
            <person name="Detter J.C."/>
            <person name="Han C."/>
            <person name="Tapia R."/>
            <person name="Davenport K."/>
            <person name="Daligault H."/>
            <person name="Erkkila T."/>
            <person name="Gu W."/>
            <person name="Munk A.C.C."/>
            <person name="Teshima H."/>
            <person name="Xu Y."/>
            <person name="Chain P."/>
            <person name="Chen A."/>
            <person name="Krypides N."/>
            <person name="Mavromatis K."/>
            <person name="Markowitz V."/>
            <person name="Szeto E."/>
            <person name="Ivanova N."/>
            <person name="Mikhailova N."/>
            <person name="Ovchinnikova G."/>
            <person name="Pagani I."/>
            <person name="Pati A."/>
            <person name="Goodwin L."/>
            <person name="Peters L."/>
            <person name="Pitluck S."/>
            <person name="Woyke T."/>
            <person name="Kerfeld C."/>
        </authorList>
    </citation>
    <scope>NUCLEOTIDE SEQUENCE [LARGE SCALE GENOMIC DNA]</scope>
    <source>
        <strain evidence="2 3">PCC 9333</strain>
    </source>
</reference>
<organism evidence="2 3">
    <name type="scientific">Crinalium epipsammum PCC 9333</name>
    <dbReference type="NCBI Taxonomy" id="1173022"/>
    <lineage>
        <taxon>Bacteria</taxon>
        <taxon>Bacillati</taxon>
        <taxon>Cyanobacteriota</taxon>
        <taxon>Cyanophyceae</taxon>
        <taxon>Gomontiellales</taxon>
        <taxon>Gomontiellaceae</taxon>
        <taxon>Crinalium</taxon>
    </lineage>
</organism>
<dbReference type="HOGENOM" id="CLU_1508211_0_0_3"/>
<dbReference type="Proteomes" id="UP000010472">
    <property type="component" value="Chromosome"/>
</dbReference>
<feature type="signal peptide" evidence="1">
    <location>
        <begin position="1"/>
        <end position="21"/>
    </location>
</feature>
<dbReference type="KEGG" id="cep:Cri9333_2807"/>
<keyword evidence="1" id="KW-0732">Signal</keyword>
<dbReference type="EMBL" id="CP003620">
    <property type="protein sequence ID" value="AFZ13653.1"/>
    <property type="molecule type" value="Genomic_DNA"/>
</dbReference>
<sequence length="178" mass="19000">MKKNKQLSMIAAVTLALGASAILKFPSFSETTALAAIAVDTSNSNNQATIPNGGKFNVQTKLASLGPVQSDDDSYLAESVGKCGARQASGGQKGDRRTIKFPARTGNKTIQIAYEMLRIPDKLQVIHKGKVILDTGFVSGSKVRSLSFNQSPKELTVILRGNPTQSGTRWTYIVGCPK</sequence>
<dbReference type="OrthoDB" id="582426at2"/>
<dbReference type="RefSeq" id="WP_015203762.1">
    <property type="nucleotide sequence ID" value="NC_019753.1"/>
</dbReference>
<evidence type="ECO:0000313" key="2">
    <source>
        <dbReference type="EMBL" id="AFZ13653.1"/>
    </source>
</evidence>
<evidence type="ECO:0000256" key="1">
    <source>
        <dbReference type="SAM" id="SignalP"/>
    </source>
</evidence>
<feature type="chain" id="PRO_5003937856" evidence="1">
    <location>
        <begin position="22"/>
        <end position="178"/>
    </location>
</feature>
<evidence type="ECO:0000313" key="3">
    <source>
        <dbReference type="Proteomes" id="UP000010472"/>
    </source>
</evidence>
<protein>
    <submittedName>
        <fullName evidence="2">Uncharacterized protein</fullName>
    </submittedName>
</protein>